<dbReference type="SUPFAM" id="SSF55486">
    <property type="entry name" value="Metalloproteases ('zincins'), catalytic domain"/>
    <property type="match status" value="1"/>
</dbReference>
<reference evidence="14 15" key="2">
    <citation type="journal article" date="2019" name="G3 (Bethesda)">
        <title>Hybrid Assembly of the Genome of the Entomopathogenic Nematode Steinernema carpocapsae Identifies the X-Chromosome.</title>
        <authorList>
            <person name="Serra L."/>
            <person name="Macchietto M."/>
            <person name="Macias-Munoz A."/>
            <person name="McGill C.J."/>
            <person name="Rodriguez I.M."/>
            <person name="Rodriguez B."/>
            <person name="Murad R."/>
            <person name="Mortazavi A."/>
        </authorList>
    </citation>
    <scope>NUCLEOTIDE SEQUENCE [LARGE SCALE GENOMIC DNA]</scope>
    <source>
        <strain evidence="14 15">ALL</strain>
    </source>
</reference>
<dbReference type="PROSITE" id="PS50214">
    <property type="entry name" value="DISINTEGRIN_2"/>
    <property type="match status" value="1"/>
</dbReference>
<keyword evidence="8" id="KW-0862">Zinc</keyword>
<dbReference type="AlphaFoldDB" id="A0A4U8UVB6"/>
<feature type="disulfide bond" evidence="8">
    <location>
        <begin position="283"/>
        <end position="307"/>
    </location>
</feature>
<feature type="active site" evidence="8">
    <location>
        <position position="267"/>
    </location>
</feature>
<name>A0A4U8UVB6_STECR</name>
<evidence type="ECO:0000313" key="15">
    <source>
        <dbReference type="Proteomes" id="UP000298663"/>
    </source>
</evidence>
<dbReference type="Pfam" id="PF01421">
    <property type="entry name" value="Reprolysin"/>
    <property type="match status" value="1"/>
</dbReference>
<evidence type="ECO:0008006" key="16">
    <source>
        <dbReference type="Google" id="ProtNLM"/>
    </source>
</evidence>
<feature type="domain" description="Disintegrin" evidence="12">
    <location>
        <begin position="334"/>
        <end position="424"/>
    </location>
</feature>
<dbReference type="GO" id="GO:0046872">
    <property type="term" value="F:metal ion binding"/>
    <property type="evidence" value="ECO:0007669"/>
    <property type="project" value="UniProtKB-KW"/>
</dbReference>
<dbReference type="SMART" id="SM00608">
    <property type="entry name" value="ACR"/>
    <property type="match status" value="1"/>
</dbReference>
<keyword evidence="2 10" id="KW-0812">Transmembrane</keyword>
<evidence type="ECO:0000256" key="5">
    <source>
        <dbReference type="ARBA" id="ARBA00023157"/>
    </source>
</evidence>
<dbReference type="GO" id="GO:0004222">
    <property type="term" value="F:metalloendopeptidase activity"/>
    <property type="evidence" value="ECO:0007669"/>
    <property type="project" value="InterPro"/>
</dbReference>
<evidence type="ECO:0000259" key="13">
    <source>
        <dbReference type="PROSITE" id="PS50215"/>
    </source>
</evidence>
<dbReference type="OrthoDB" id="5951731at2759"/>
<dbReference type="PROSITE" id="PS01186">
    <property type="entry name" value="EGF_2"/>
    <property type="match status" value="1"/>
</dbReference>
<feature type="domain" description="EGF-like" evidence="11">
    <location>
        <begin position="574"/>
        <end position="607"/>
    </location>
</feature>
<dbReference type="Pfam" id="PF00200">
    <property type="entry name" value="Disintegrin"/>
    <property type="match status" value="1"/>
</dbReference>
<dbReference type="InterPro" id="IPR034027">
    <property type="entry name" value="Reprolysin_adamalysin"/>
</dbReference>
<evidence type="ECO:0000256" key="2">
    <source>
        <dbReference type="ARBA" id="ARBA00022692"/>
    </source>
</evidence>
<comment type="caution">
    <text evidence="7">Lacks conserved residue(s) required for the propagation of feature annotation.</text>
</comment>
<dbReference type="CDD" id="cd04269">
    <property type="entry name" value="ZnMc_adamalysin_II_like"/>
    <property type="match status" value="1"/>
</dbReference>
<dbReference type="GO" id="GO:0006509">
    <property type="term" value="P:membrane protein ectodomain proteolysis"/>
    <property type="evidence" value="ECO:0007669"/>
    <property type="project" value="TreeGrafter"/>
</dbReference>
<evidence type="ECO:0000256" key="9">
    <source>
        <dbReference type="SAM" id="MobiDB-lite"/>
    </source>
</evidence>
<evidence type="ECO:0000313" key="14">
    <source>
        <dbReference type="EMBL" id="TMS36127.1"/>
    </source>
</evidence>
<dbReference type="SMART" id="SM00050">
    <property type="entry name" value="DISIN"/>
    <property type="match status" value="1"/>
</dbReference>
<dbReference type="InterPro" id="IPR024079">
    <property type="entry name" value="MetalloPept_cat_dom_sf"/>
</dbReference>
<accession>A0A4U8UVB6</accession>
<dbReference type="STRING" id="34508.A0A4U8UVB6"/>
<feature type="binding site" evidence="8">
    <location>
        <position position="266"/>
    </location>
    <ligand>
        <name>Zn(2+)</name>
        <dbReference type="ChEBI" id="CHEBI:29105"/>
        <note>catalytic</note>
    </ligand>
</feature>
<proteinExistence type="predicted"/>
<dbReference type="InterPro" id="IPR001590">
    <property type="entry name" value="Peptidase_M12B"/>
</dbReference>
<sequence length="806" mass="88834">MNPLLLAGFSSRGFVFVPLFQPLERPTLFYYSSFVAQAKNIGSSQILNFRLRATDEEPVKILVNFWNRHKVPYCENLLGAFQWGNEAYFIVASEEKIKVVSELNRSECSERVKRASPTIPPYYANVLDKKKRFVELALFADHSMYEKYEKDEKRIHERLESIASAVNRLYNPLGITVSLVYVEVWKDADPFTVSTNPDETLSLFLEYRKTQIKPHPHDNAHLITTTKFEGIVGKAYKGTMCSFDYSGGVDVDHSNDIISVAATVAHEMGHNFGMEHDLDPDKCVCPVSSCIMAPALSPVMPKLWSECSIGYLGKSLKRGVDYCLRNAPKTPFGGSKCGNGLVESGEDCDCGGIDPSVCANKCCDPRTCKLAKDAVCATGDCCDLNTCKPIGKATVCRTAANSCDLPEYCDGENNHCPGDFYVQDGFPCPDNKEDYCYNGKCGNRSDQCRYLWGKNGVSRENECYQLNMRASFYGNCGYESGDRYPACRQEDVMCGRLHCQDTNERPEFGDQSSVLTGYATVQTTSGKQEACRVVRTMYTGDEPDPGMVPDGASCGLNKICVDTKCVNRTALVEKVQKCKPLDCHGLGVCNNVGNCHCEYGYGGESCAIPGYGGSVNSGPASNAESFNAFMAMFWLVLSCSVLFILVSVYLKRKKNIWLPSKVWEFIRTRLNLQSLVRVPVRKAPPPPSSKRQHNDFNEAWGDHPTASETLTPLPGLPVIPSAHLSCNSDSSSNNCHRPILSKTYGSQFEGKRPSQPPPVPPHQLKPDGATKPPLPVKPPVVRGAVESVTTVSVKDLAAKFNSATNV</sequence>
<keyword evidence="5 7" id="KW-1015">Disulfide bond</keyword>
<feature type="binding site" evidence="8">
    <location>
        <position position="270"/>
    </location>
    <ligand>
        <name>Zn(2+)</name>
        <dbReference type="ChEBI" id="CHEBI:29105"/>
        <note>catalytic</note>
    </ligand>
</feature>
<feature type="disulfide bond" evidence="7">
    <location>
        <begin position="597"/>
        <end position="606"/>
    </location>
</feature>
<dbReference type="PROSITE" id="PS50026">
    <property type="entry name" value="EGF_3"/>
    <property type="match status" value="1"/>
</dbReference>
<dbReference type="Gene3D" id="3.40.390.10">
    <property type="entry name" value="Collagenase (Catalytic Domain)"/>
    <property type="match status" value="1"/>
</dbReference>
<comment type="caution">
    <text evidence="14">The sequence shown here is derived from an EMBL/GenBank/DDBJ whole genome shotgun (WGS) entry which is preliminary data.</text>
</comment>
<keyword evidence="8" id="KW-0479">Metal-binding</keyword>
<dbReference type="EMBL" id="AZBU02000001">
    <property type="protein sequence ID" value="TMS36127.1"/>
    <property type="molecule type" value="Genomic_DNA"/>
</dbReference>
<feature type="disulfide bond" evidence="8">
    <location>
        <begin position="285"/>
        <end position="290"/>
    </location>
</feature>
<dbReference type="Pfam" id="PF08516">
    <property type="entry name" value="ADAM_CR"/>
    <property type="match status" value="1"/>
</dbReference>
<feature type="compositionally biased region" description="Pro residues" evidence="9">
    <location>
        <begin position="754"/>
        <end position="763"/>
    </location>
</feature>
<dbReference type="FunFam" id="3.40.390.10:FF:000002">
    <property type="entry name" value="Disintegrin and metalloproteinase domain-containing protein 22"/>
    <property type="match status" value="1"/>
</dbReference>
<evidence type="ECO:0000256" key="10">
    <source>
        <dbReference type="SAM" id="Phobius"/>
    </source>
</evidence>
<dbReference type="PROSITE" id="PS00022">
    <property type="entry name" value="EGF_1"/>
    <property type="match status" value="1"/>
</dbReference>
<dbReference type="Proteomes" id="UP000298663">
    <property type="component" value="Unassembled WGS sequence"/>
</dbReference>
<dbReference type="InterPro" id="IPR000742">
    <property type="entry name" value="EGF"/>
</dbReference>
<keyword evidence="3 10" id="KW-1133">Transmembrane helix</keyword>
<feature type="transmembrane region" description="Helical" evidence="10">
    <location>
        <begin position="628"/>
        <end position="650"/>
    </location>
</feature>
<keyword evidence="15" id="KW-1185">Reference proteome</keyword>
<dbReference type="GO" id="GO:0016020">
    <property type="term" value="C:membrane"/>
    <property type="evidence" value="ECO:0007669"/>
    <property type="project" value="UniProtKB-SubCell"/>
</dbReference>
<reference evidence="14 15" key="1">
    <citation type="journal article" date="2015" name="Genome Biol.">
        <title>Comparative genomics of Steinernema reveals deeply conserved gene regulatory networks.</title>
        <authorList>
            <person name="Dillman A.R."/>
            <person name="Macchietto M."/>
            <person name="Porter C.F."/>
            <person name="Rogers A."/>
            <person name="Williams B."/>
            <person name="Antoshechkin I."/>
            <person name="Lee M.M."/>
            <person name="Goodwin Z."/>
            <person name="Lu X."/>
            <person name="Lewis E.E."/>
            <person name="Goodrich-Blair H."/>
            <person name="Stock S.P."/>
            <person name="Adams B.J."/>
            <person name="Sternberg P.W."/>
            <person name="Mortazavi A."/>
        </authorList>
    </citation>
    <scope>NUCLEOTIDE SEQUENCE [LARGE SCALE GENOMIC DNA]</scope>
    <source>
        <strain evidence="14 15">ALL</strain>
    </source>
</reference>
<feature type="binding site" evidence="8">
    <location>
        <position position="276"/>
    </location>
    <ligand>
        <name>Zn(2+)</name>
        <dbReference type="ChEBI" id="CHEBI:29105"/>
        <note>catalytic</note>
    </ligand>
</feature>
<evidence type="ECO:0000256" key="8">
    <source>
        <dbReference type="PROSITE-ProRule" id="PRU00276"/>
    </source>
</evidence>
<dbReference type="Gene3D" id="4.10.70.10">
    <property type="entry name" value="Disintegrin domain"/>
    <property type="match status" value="1"/>
</dbReference>
<evidence type="ECO:0000259" key="12">
    <source>
        <dbReference type="PROSITE" id="PS50214"/>
    </source>
</evidence>
<feature type="region of interest" description="Disordered" evidence="9">
    <location>
        <begin position="746"/>
        <end position="779"/>
    </location>
</feature>
<gene>
    <name evidence="14" type="ORF">L596_003375</name>
</gene>
<keyword evidence="4 10" id="KW-0472">Membrane</keyword>
<evidence type="ECO:0000256" key="6">
    <source>
        <dbReference type="PROSITE-ProRule" id="PRU00068"/>
    </source>
</evidence>
<evidence type="ECO:0000256" key="4">
    <source>
        <dbReference type="ARBA" id="ARBA00023136"/>
    </source>
</evidence>
<feature type="domain" description="Peptidase M12B" evidence="13">
    <location>
        <begin position="132"/>
        <end position="328"/>
    </location>
</feature>
<keyword evidence="7" id="KW-0245">EGF-like domain</keyword>
<dbReference type="PANTHER" id="PTHR11905">
    <property type="entry name" value="ADAM A DISINTEGRIN AND METALLOPROTEASE DOMAIN"/>
    <property type="match status" value="1"/>
</dbReference>
<feature type="disulfide bond" evidence="6">
    <location>
        <begin position="396"/>
        <end position="416"/>
    </location>
</feature>
<evidence type="ECO:0000259" key="11">
    <source>
        <dbReference type="PROSITE" id="PS50026"/>
    </source>
</evidence>
<dbReference type="PROSITE" id="PS50215">
    <property type="entry name" value="ADAM_MEPRO"/>
    <property type="match status" value="1"/>
</dbReference>
<organism evidence="14 15">
    <name type="scientific">Steinernema carpocapsae</name>
    <name type="common">Entomopathogenic nematode</name>
    <dbReference type="NCBI Taxonomy" id="34508"/>
    <lineage>
        <taxon>Eukaryota</taxon>
        <taxon>Metazoa</taxon>
        <taxon>Ecdysozoa</taxon>
        <taxon>Nematoda</taxon>
        <taxon>Chromadorea</taxon>
        <taxon>Rhabditida</taxon>
        <taxon>Tylenchina</taxon>
        <taxon>Panagrolaimomorpha</taxon>
        <taxon>Strongyloidoidea</taxon>
        <taxon>Steinernematidae</taxon>
        <taxon>Steinernema</taxon>
    </lineage>
</organism>
<dbReference type="PANTHER" id="PTHR11905:SF159">
    <property type="entry name" value="ADAM METALLOPROTEASE"/>
    <property type="match status" value="1"/>
</dbReference>
<evidence type="ECO:0000256" key="7">
    <source>
        <dbReference type="PROSITE-ProRule" id="PRU00076"/>
    </source>
</evidence>
<evidence type="ECO:0000256" key="3">
    <source>
        <dbReference type="ARBA" id="ARBA00022989"/>
    </source>
</evidence>
<dbReference type="InterPro" id="IPR036436">
    <property type="entry name" value="Disintegrin_dom_sf"/>
</dbReference>
<dbReference type="InterPro" id="IPR001762">
    <property type="entry name" value="Disintegrin_dom"/>
</dbReference>
<feature type="region of interest" description="Disordered" evidence="9">
    <location>
        <begin position="681"/>
        <end position="707"/>
    </location>
</feature>
<comment type="subcellular location">
    <subcellularLocation>
        <location evidence="1">Membrane</location>
        <topology evidence="1">Single-pass membrane protein</topology>
    </subcellularLocation>
</comment>
<dbReference type="SUPFAM" id="SSF57552">
    <property type="entry name" value="Blood coagulation inhibitor (disintegrin)"/>
    <property type="match status" value="1"/>
</dbReference>
<dbReference type="InterPro" id="IPR006586">
    <property type="entry name" value="ADAM_Cys-rich"/>
</dbReference>
<evidence type="ECO:0000256" key="1">
    <source>
        <dbReference type="ARBA" id="ARBA00004167"/>
    </source>
</evidence>
<protein>
    <recommendedName>
        <fullName evidence="16">EGF-like domain-containing protein</fullName>
    </recommendedName>
</protein>